<evidence type="ECO:0000313" key="3">
    <source>
        <dbReference type="Proteomes" id="UP001589750"/>
    </source>
</evidence>
<sequence>MPDLDPAVLLAAYDSQLREEAEVATMAHVERHGPLLWARSGSGRGFVTYRDLDGATGVALRELVSATVAHYAADPEVASLEWKTRGHDHAPGLHELLLEHGFEPEEPESVMVGRAEDLVGDAPLPDGVVVRQVSEPDDVRRMCAMADVAFGRPFAGMADHLVHRMQSADSEMEIWVAEVDGEIVSCGRLEPVAGTDFAGLWGGATLAEWRSRGIYRALTAERARSALRRGRTLVNSDSTEYSRPILERAGLVKVTTTTPYEWSR</sequence>
<dbReference type="PROSITE" id="PS51186">
    <property type="entry name" value="GNAT"/>
    <property type="match status" value="1"/>
</dbReference>
<comment type="caution">
    <text evidence="2">The sequence shown here is derived from an EMBL/GenBank/DDBJ whole genome shotgun (WGS) entry which is preliminary data.</text>
</comment>
<dbReference type="CDD" id="cd04301">
    <property type="entry name" value="NAT_SF"/>
    <property type="match status" value="1"/>
</dbReference>
<dbReference type="EC" id="2.3.-.-" evidence="2"/>
<dbReference type="SUPFAM" id="SSF55729">
    <property type="entry name" value="Acyl-CoA N-acyltransferases (Nat)"/>
    <property type="match status" value="1"/>
</dbReference>
<keyword evidence="3" id="KW-1185">Reference proteome</keyword>
<accession>A0ABV5K740</accession>
<dbReference type="GO" id="GO:0016746">
    <property type="term" value="F:acyltransferase activity"/>
    <property type="evidence" value="ECO:0007669"/>
    <property type="project" value="UniProtKB-KW"/>
</dbReference>
<evidence type="ECO:0000259" key="1">
    <source>
        <dbReference type="PROSITE" id="PS51186"/>
    </source>
</evidence>
<dbReference type="InterPro" id="IPR016181">
    <property type="entry name" value="Acyl_CoA_acyltransferase"/>
</dbReference>
<dbReference type="Gene3D" id="3.40.630.30">
    <property type="match status" value="1"/>
</dbReference>
<dbReference type="Proteomes" id="UP001589750">
    <property type="component" value="Unassembled WGS sequence"/>
</dbReference>
<organism evidence="2 3">
    <name type="scientific">Nocardioides plantarum</name>
    <dbReference type="NCBI Taxonomy" id="29299"/>
    <lineage>
        <taxon>Bacteria</taxon>
        <taxon>Bacillati</taxon>
        <taxon>Actinomycetota</taxon>
        <taxon>Actinomycetes</taxon>
        <taxon>Propionibacteriales</taxon>
        <taxon>Nocardioidaceae</taxon>
        <taxon>Nocardioides</taxon>
    </lineage>
</organism>
<feature type="domain" description="N-acetyltransferase" evidence="1">
    <location>
        <begin position="128"/>
        <end position="264"/>
    </location>
</feature>
<dbReference type="InterPro" id="IPR000182">
    <property type="entry name" value="GNAT_dom"/>
</dbReference>
<keyword evidence="2" id="KW-0808">Transferase</keyword>
<dbReference type="Pfam" id="PF00583">
    <property type="entry name" value="Acetyltransf_1"/>
    <property type="match status" value="1"/>
</dbReference>
<keyword evidence="2" id="KW-0012">Acyltransferase</keyword>
<name>A0ABV5K740_9ACTN</name>
<gene>
    <name evidence="2" type="ORF">ACFFRI_05870</name>
</gene>
<proteinExistence type="predicted"/>
<dbReference type="RefSeq" id="WP_246083953.1">
    <property type="nucleotide sequence ID" value="NZ_JBHMDG010000007.1"/>
</dbReference>
<dbReference type="EMBL" id="JBHMDG010000007">
    <property type="protein sequence ID" value="MFB9312566.1"/>
    <property type="molecule type" value="Genomic_DNA"/>
</dbReference>
<protein>
    <submittedName>
        <fullName evidence="2">GNAT family N-acetyltransferase</fullName>
        <ecNumber evidence="2">2.3.-.-</ecNumber>
    </submittedName>
</protein>
<reference evidence="2 3" key="1">
    <citation type="submission" date="2024-09" db="EMBL/GenBank/DDBJ databases">
        <authorList>
            <person name="Sun Q."/>
            <person name="Mori K."/>
        </authorList>
    </citation>
    <scope>NUCLEOTIDE SEQUENCE [LARGE SCALE GENOMIC DNA]</scope>
    <source>
        <strain evidence="2 3">JCM 9626</strain>
    </source>
</reference>
<evidence type="ECO:0000313" key="2">
    <source>
        <dbReference type="EMBL" id="MFB9312566.1"/>
    </source>
</evidence>